<feature type="signal peptide" evidence="1">
    <location>
        <begin position="1"/>
        <end position="21"/>
    </location>
</feature>
<evidence type="ECO:0000313" key="4">
    <source>
        <dbReference type="Proteomes" id="UP000239388"/>
    </source>
</evidence>
<keyword evidence="1" id="KW-0732">Signal</keyword>
<evidence type="ECO:0000256" key="1">
    <source>
        <dbReference type="SAM" id="SignalP"/>
    </source>
</evidence>
<dbReference type="PANTHER" id="PTHR42852:SF13">
    <property type="entry name" value="PROTEIN DIPZ"/>
    <property type="match status" value="1"/>
</dbReference>
<dbReference type="SUPFAM" id="SSF50998">
    <property type="entry name" value="Quinoprotein alcohol dehydrogenase-like"/>
    <property type="match status" value="1"/>
</dbReference>
<comment type="caution">
    <text evidence="3">The sequence shown here is derived from an EMBL/GenBank/DDBJ whole genome shotgun (WGS) entry which is preliminary data.</text>
</comment>
<dbReference type="SUPFAM" id="SSF52833">
    <property type="entry name" value="Thioredoxin-like"/>
    <property type="match status" value="1"/>
</dbReference>
<protein>
    <recommendedName>
        <fullName evidence="2">Thioredoxin domain-containing protein</fullName>
    </recommendedName>
</protein>
<dbReference type="InterPro" id="IPR011047">
    <property type="entry name" value="Quinoprotein_ADH-like_sf"/>
</dbReference>
<dbReference type="OrthoDB" id="229902at2"/>
<evidence type="ECO:0000313" key="3">
    <source>
        <dbReference type="EMBL" id="PQO26631.1"/>
    </source>
</evidence>
<sequence>MRVWIVLLALAACLTAGCEKSAVPVENSANGSAAAANSPAGTAEKTTKTPLELLQGMSAAYAQANSYFDRGKLRLSRTLAGETTIDDVPFSVKLKRPNQFRIDAYQVTIACDGKRLVAKIFDEATDEMDHQALVRPAPEMISAEALYVDPQQSDPILSDILVGGIVGPPPTLEMLLAKEMPDFSETADQYVIGVDDEINGRRCHRLILQTPNGPLTMYVDAQDYLLRRIEYPQEPMLSALKRNDPNARISLVADFVDAAINDPIHENEFLFNIAAGDKQVAYFVRPSQSSASQLLGETPAKFTLERISGGEIASTEFQGKPTVLAWINDHPSSRLMADQLTRFAADASTGVDVKLVSVDPRETTAPQVQQRLEQWGANFPVYRDFQAVGQKQFRIPGAPTVVLLDGKGRVQFFEAGAAPDLAERLWDISRRLAAGEDVADTTLSAVRAEQKLYQAALTASMAGKNPYRDLPLPAVGMATARELARFGMETVWSTEDVEQPGAVAVSRAVDGERIFVLDGGKAVCELDVDGKLVARHELDLGDGVTIDRLRVASSDKGMRIALFQAEGQRLWVLDEEWETLYRYPSSDAPHSGIADAQLLSGIDETMLVVAFHDEVGAHGVDESGKRLWSFRELLQLHDLAIVGSGEIAVMDASGRALVIDRQGQIRREIRLPQRSLLGLAYDSISQDLLALALAEIEMLEFDAVGKDGAQRWSYPLPAAELPNVSPLMTAVSIGPQRGWCGLGPDGTLHFMQADGAATDRLAYGAMPGGLATVAGGELITSLPGKVIRLRLLPTK</sequence>
<dbReference type="PANTHER" id="PTHR42852">
    <property type="entry name" value="THIOL:DISULFIDE INTERCHANGE PROTEIN DSBE"/>
    <property type="match status" value="1"/>
</dbReference>
<reference evidence="3 4" key="1">
    <citation type="submission" date="2018-02" db="EMBL/GenBank/DDBJ databases">
        <title>Comparative genomes isolates from brazilian mangrove.</title>
        <authorList>
            <person name="Araujo J.E."/>
            <person name="Taketani R.G."/>
            <person name="Silva M.C.P."/>
            <person name="Loureco M.V."/>
            <person name="Andreote F.D."/>
        </authorList>
    </citation>
    <scope>NUCLEOTIDE SEQUENCE [LARGE SCALE GENOMIC DNA]</scope>
    <source>
        <strain evidence="3 4">NAP PRIS-MGV</strain>
    </source>
</reference>
<organism evidence="3 4">
    <name type="scientific">Blastopirellula marina</name>
    <dbReference type="NCBI Taxonomy" id="124"/>
    <lineage>
        <taxon>Bacteria</taxon>
        <taxon>Pseudomonadati</taxon>
        <taxon>Planctomycetota</taxon>
        <taxon>Planctomycetia</taxon>
        <taxon>Pirellulales</taxon>
        <taxon>Pirellulaceae</taxon>
        <taxon>Blastopirellula</taxon>
    </lineage>
</organism>
<dbReference type="Gene3D" id="3.40.30.10">
    <property type="entry name" value="Glutaredoxin"/>
    <property type="match status" value="1"/>
</dbReference>
<name>A0A2S8F3A6_9BACT</name>
<accession>A0A2S8F3A6</accession>
<dbReference type="PROSITE" id="PS51352">
    <property type="entry name" value="THIOREDOXIN_2"/>
    <property type="match status" value="1"/>
</dbReference>
<evidence type="ECO:0000259" key="2">
    <source>
        <dbReference type="PROSITE" id="PS51352"/>
    </source>
</evidence>
<proteinExistence type="predicted"/>
<feature type="chain" id="PRO_5015660352" description="Thioredoxin domain-containing protein" evidence="1">
    <location>
        <begin position="22"/>
        <end position="795"/>
    </location>
</feature>
<dbReference type="Gene3D" id="2.130.10.10">
    <property type="entry name" value="YVTN repeat-like/Quinoprotein amine dehydrogenase"/>
    <property type="match status" value="1"/>
</dbReference>
<feature type="domain" description="Thioredoxin" evidence="2">
    <location>
        <begin position="293"/>
        <end position="433"/>
    </location>
</feature>
<dbReference type="AlphaFoldDB" id="A0A2S8F3A6"/>
<dbReference type="InterPro" id="IPR013766">
    <property type="entry name" value="Thioredoxin_domain"/>
</dbReference>
<dbReference type="CDD" id="cd02966">
    <property type="entry name" value="TlpA_like_family"/>
    <property type="match status" value="1"/>
</dbReference>
<dbReference type="EMBL" id="PUIB01000030">
    <property type="protein sequence ID" value="PQO26631.1"/>
    <property type="molecule type" value="Genomic_DNA"/>
</dbReference>
<gene>
    <name evidence="3" type="ORF">C5Y98_30080</name>
</gene>
<dbReference type="InterPro" id="IPR015943">
    <property type="entry name" value="WD40/YVTN_repeat-like_dom_sf"/>
</dbReference>
<dbReference type="PROSITE" id="PS51257">
    <property type="entry name" value="PROKAR_LIPOPROTEIN"/>
    <property type="match status" value="1"/>
</dbReference>
<dbReference type="Proteomes" id="UP000239388">
    <property type="component" value="Unassembled WGS sequence"/>
</dbReference>
<dbReference type="RefSeq" id="WP_105360100.1">
    <property type="nucleotide sequence ID" value="NZ_PUIB01000030.1"/>
</dbReference>
<dbReference type="InterPro" id="IPR036249">
    <property type="entry name" value="Thioredoxin-like_sf"/>
</dbReference>
<dbReference type="InterPro" id="IPR050553">
    <property type="entry name" value="Thioredoxin_ResA/DsbE_sf"/>
</dbReference>